<dbReference type="Gene3D" id="3.40.50.1440">
    <property type="entry name" value="Tubulin/FtsZ, GTPase domain"/>
    <property type="match status" value="1"/>
</dbReference>
<feature type="coiled-coil region" evidence="1">
    <location>
        <begin position="495"/>
        <end position="540"/>
    </location>
</feature>
<evidence type="ECO:0000256" key="1">
    <source>
        <dbReference type="SAM" id="Coils"/>
    </source>
</evidence>
<dbReference type="Proteomes" id="UP000466535">
    <property type="component" value="Unassembled WGS sequence"/>
</dbReference>
<keyword evidence="1" id="KW-0175">Coiled coil</keyword>
<evidence type="ECO:0000313" key="3">
    <source>
        <dbReference type="EMBL" id="MXR51429.1"/>
    </source>
</evidence>
<dbReference type="PANTHER" id="PTHR18976">
    <property type="entry name" value="APOLIPOPROTEIN"/>
    <property type="match status" value="1"/>
</dbReference>
<name>A0A6B0TE01_9EURY</name>
<dbReference type="SUPFAM" id="SSF52490">
    <property type="entry name" value="Tubulin nucleotide-binding domain-like"/>
    <property type="match status" value="1"/>
</dbReference>
<reference evidence="3 4" key="1">
    <citation type="submission" date="2019-12" db="EMBL/GenBank/DDBJ databases">
        <title>Isolation and characterization of three novel carbon monoxide-oxidizing members of Halobacteria from salione crusts and soils.</title>
        <authorList>
            <person name="Myers M.R."/>
            <person name="King G.M."/>
        </authorList>
    </citation>
    <scope>NUCLEOTIDE SEQUENCE [LARGE SCALE GENOMIC DNA]</scope>
    <source>
        <strain evidence="3 4">WSH3</strain>
    </source>
</reference>
<protein>
    <recommendedName>
        <fullName evidence="2">Tubulin/FtsZ GTPase domain-containing protein</fullName>
    </recommendedName>
</protein>
<feature type="domain" description="Tubulin/FtsZ GTPase" evidence="2">
    <location>
        <begin position="159"/>
        <end position="233"/>
    </location>
</feature>
<feature type="coiled-coil region" evidence="1">
    <location>
        <begin position="46"/>
        <end position="73"/>
    </location>
</feature>
<sequence length="1048" mass="119090">MNLPDKIFAVGGAGKAIALELLEAEWILEDLLEPRPDPSSLTVTIIDTAEGEKNTDQERIHEIRQRIQEKEEELRDPSKGRTGTIEVEYKLITEDIHLSGSIDLIGDDAVPRIAAGNGMDEDNWWIEEEHINENLDFAKGVVRKRGLGKAIYYKAYAEDDQISSYIDLSQKGKVAIIAGLGGGTGSGILLDLAQHLQERQRTAEITLFGILPNHTEGIKENTNAFAALSELEYDALSGNNVFKDRILIPIDPTDFDGKIGNRLQSDKLLEELDEAILYLLTAYYNTEGLEDPFADTPSFAPFTIGIPQVLRYNVEAINDSRGQFREVLTEKDEALQHEAEIYNRIDRFLTRHYDPDSADLDGGLRDLDETDLKERLEDVESWLDFELFDELEYHSLGIFEDIIADAKSETDDVVEQIDIISGSLRAVDATSQETGTFVDNIDERLAEILEQDLTMIVRRKELLQRRQAIEHNRIRDAVEYLMGIGDATAAPGVKLQRLEAKYEDIEDTYDELTADLEDVTQRLEEKRDEQSAEIERQTSEWMREVEADLEQLQRLDTDQIQAILSDLMGAMDRFVGDVVNAASHQEVDQARDNLVLEQIDRLGEALDAGGVAADDHLRAVSGSLTDLKRAKKAFLTMNQEEGTLESITPWKSDTEERREEANKDYRIQKNNLAESGVFQVGPPTGNFNVDITFDTEVILDQCRRKEQRLRETAIDRLRSQVEEIPPDEQESLETELGSPEPDIDRIREIGRSVIRRDIGETDQLEQRRDDLQADLDEMETEMEVYGPAIDLFQEVNNRRENWEQKTSSFQKKLAEQTDNTDRGSVAQSDDYVYLKNVQPNDIFRATGRDDIAESDLFSSEEENQRLRSNLEELAQNARREQYTGLLRRKLDKGTSRYSDLKVRVAVSSPAVDQIDSDALDFEDTFRDAFDLGASGKRVESPFTSWPQDSGGPWDIGLSVFITGVFLDNIRKVVQADGYYAGYEQKYEEENGDLRIHHSYGLEDGIYVRRKDLLNLETDDDVAFYLRDQDEIVDDLLNNYVETVEVGDN</sequence>
<keyword evidence="4" id="KW-1185">Reference proteome</keyword>
<dbReference type="OrthoDB" id="134470at2157"/>
<dbReference type="Pfam" id="PF00091">
    <property type="entry name" value="Tubulin"/>
    <property type="match status" value="1"/>
</dbReference>
<dbReference type="AlphaFoldDB" id="A0A6B0TE01"/>
<feature type="coiled-coil region" evidence="1">
    <location>
        <begin position="754"/>
        <end position="781"/>
    </location>
</feature>
<feature type="coiled-coil region" evidence="1">
    <location>
        <begin position="856"/>
        <end position="883"/>
    </location>
</feature>
<dbReference type="InterPro" id="IPR036525">
    <property type="entry name" value="Tubulin/FtsZ_GTPase_sf"/>
</dbReference>
<dbReference type="InterPro" id="IPR050163">
    <property type="entry name" value="Apolipoprotein_A1/A4/E"/>
</dbReference>
<dbReference type="InterPro" id="IPR003008">
    <property type="entry name" value="Tubulin_FtsZ_GTPase"/>
</dbReference>
<organism evidence="3 4">
    <name type="scientific">Halovenus carboxidivorans</name>
    <dbReference type="NCBI Taxonomy" id="2692199"/>
    <lineage>
        <taxon>Archaea</taxon>
        <taxon>Methanobacteriati</taxon>
        <taxon>Methanobacteriota</taxon>
        <taxon>Stenosarchaea group</taxon>
        <taxon>Halobacteria</taxon>
        <taxon>Halobacteriales</taxon>
        <taxon>Haloarculaceae</taxon>
        <taxon>Halovenus</taxon>
    </lineage>
</organism>
<evidence type="ECO:0000259" key="2">
    <source>
        <dbReference type="Pfam" id="PF00091"/>
    </source>
</evidence>
<dbReference type="EMBL" id="WUUT01000002">
    <property type="protein sequence ID" value="MXR51429.1"/>
    <property type="molecule type" value="Genomic_DNA"/>
</dbReference>
<proteinExistence type="predicted"/>
<comment type="caution">
    <text evidence="3">The sequence shown here is derived from an EMBL/GenBank/DDBJ whole genome shotgun (WGS) entry which is preliminary data.</text>
</comment>
<evidence type="ECO:0000313" key="4">
    <source>
        <dbReference type="Proteomes" id="UP000466535"/>
    </source>
</evidence>
<gene>
    <name evidence="3" type="ORF">GRX03_07410</name>
</gene>
<dbReference type="PANTHER" id="PTHR18976:SF34">
    <property type="entry name" value="LIPID-BINDING PROTEIN"/>
    <property type="match status" value="1"/>
</dbReference>
<accession>A0A6B0TE01</accession>